<dbReference type="SUPFAM" id="SSF56219">
    <property type="entry name" value="DNase I-like"/>
    <property type="match status" value="1"/>
</dbReference>
<dbReference type="PANTHER" id="PTHR33273:SF4">
    <property type="entry name" value="ENDONUCLEASE_EXONUCLEASE_PHOSPHATASE DOMAIN-CONTAINING PROTEIN"/>
    <property type="match status" value="1"/>
</dbReference>
<comment type="caution">
    <text evidence="2">The sequence shown here is derived from an EMBL/GenBank/DDBJ whole genome shotgun (WGS) entry which is preliminary data.</text>
</comment>
<dbReference type="CDD" id="cd09276">
    <property type="entry name" value="Rnase_HI_RT_non_LTR"/>
    <property type="match status" value="1"/>
</dbReference>
<dbReference type="OrthoDB" id="8067603at2759"/>
<proteinExistence type="predicted"/>
<feature type="domain" description="RNase H type-1" evidence="1">
    <location>
        <begin position="552"/>
        <end position="679"/>
    </location>
</feature>
<organism evidence="2 3">
    <name type="scientific">Aphis glycines</name>
    <name type="common">Soybean aphid</name>
    <dbReference type="NCBI Taxonomy" id="307491"/>
    <lineage>
        <taxon>Eukaryota</taxon>
        <taxon>Metazoa</taxon>
        <taxon>Ecdysozoa</taxon>
        <taxon>Arthropoda</taxon>
        <taxon>Hexapoda</taxon>
        <taxon>Insecta</taxon>
        <taxon>Pterygota</taxon>
        <taxon>Neoptera</taxon>
        <taxon>Paraneoptera</taxon>
        <taxon>Hemiptera</taxon>
        <taxon>Sternorrhyncha</taxon>
        <taxon>Aphidomorpha</taxon>
        <taxon>Aphidoidea</taxon>
        <taxon>Aphididae</taxon>
        <taxon>Aphidini</taxon>
        <taxon>Aphis</taxon>
        <taxon>Aphis</taxon>
    </lineage>
</organism>
<dbReference type="InterPro" id="IPR002156">
    <property type="entry name" value="RNaseH_domain"/>
</dbReference>
<dbReference type="Pfam" id="PF14529">
    <property type="entry name" value="Exo_endo_phos_2"/>
    <property type="match status" value="1"/>
</dbReference>
<dbReference type="InterPro" id="IPR005135">
    <property type="entry name" value="Endo/exonuclease/phosphatase"/>
</dbReference>
<protein>
    <recommendedName>
        <fullName evidence="1">RNase H type-1 domain-containing protein</fullName>
    </recommendedName>
</protein>
<dbReference type="InterPro" id="IPR012337">
    <property type="entry name" value="RNaseH-like_sf"/>
</dbReference>
<accession>A0A6G0SU61</accession>
<sequence length="887" mass="100760">MNSLIQWNLNVNNLKPSIICLQETNLKPNHNATMKNYQGYFKERQTNPNRASGGVAILVKNNIKSSPIPIISELEQLPSPYIMVGDFNSRNTNWGCNHTDPRGKIIEKIIDDENITLLNNGTFTRHNSSKGTFSAIDLSLASPSISPYLSWEKQSAYPLQHKQMEPKKSKLDTIFRHSRQKSENQMLNNELNTDDIDTIVKQFTSIITEAAHKSIGKTITHPKKTPVPWWSKECNNAIKNYKKALNRYKKTKTIPDHINFKKAKALSRRIIKHQNIESWKKLINDLTPNTPIKEAWKKIRLIEGIQFNETPQTLTIGDKTYHSSLEKAEALAEIFEKNSSDENYSPEFRNSKSKNETDNPITKSRLNVIRAISNRTWGANSIIIMRTYKSLVLSVIDYGSVIYGAAPEAILKSLDPIHNQGIRLSIGAFKTSPIPSILCEANTPPLEIRRNMLTYKFALKRLADKNNAISPYLFNTSPPSLHLKKNQPISTRIKKWLDTTNTPLPKLLSPTPYIFPPWKMNLNTNTSMIQEIQNIEPSEIPKHFNDIILKNFCNHKIIYTDGSKSNVKTGLAIITDEETFKFSSLEINSIFTIEALAILKAIELTEQNWKNIKSFLIASDSLSSILAIQNQGTANEIIKNIQERASSLAPRSVTFMWIPAHKNIPGNEKADVAAKEAASTNINIPKLDLSSFKDTARNSLINSKKIHQRLWDQELNNKLHKIKPFLSPNPNPPSSTRRQQVIWTRMKIGHTNISHVHLMRRESRPNCEFCNSAPISTAHLLLECSNLSEQRKIFPHLTLRDILTNDCTFFSAGISDISSKKQSDTSCGCKNGRPKQYCNHFPSELLDLYILTSQHFDGNKQNTRERIILIGRSVMSLALFLHALRII</sequence>
<evidence type="ECO:0000259" key="1">
    <source>
        <dbReference type="PROSITE" id="PS50879"/>
    </source>
</evidence>
<dbReference type="PANTHER" id="PTHR33273">
    <property type="entry name" value="DOMAIN-CONTAINING PROTEIN, PUTATIVE-RELATED"/>
    <property type="match status" value="1"/>
</dbReference>
<gene>
    <name evidence="2" type="ORF">AGLY_017931</name>
</gene>
<evidence type="ECO:0000313" key="2">
    <source>
        <dbReference type="EMBL" id="KAE9521635.1"/>
    </source>
</evidence>
<dbReference type="EMBL" id="VYZN01002547">
    <property type="protein sequence ID" value="KAE9521635.1"/>
    <property type="molecule type" value="Genomic_DNA"/>
</dbReference>
<dbReference type="Gene3D" id="3.60.10.10">
    <property type="entry name" value="Endonuclease/exonuclease/phosphatase"/>
    <property type="match status" value="2"/>
</dbReference>
<dbReference type="GO" id="GO:0004523">
    <property type="term" value="F:RNA-DNA hybrid ribonuclease activity"/>
    <property type="evidence" value="ECO:0007669"/>
    <property type="project" value="InterPro"/>
</dbReference>
<dbReference type="Pfam" id="PF00075">
    <property type="entry name" value="RNase_H"/>
    <property type="match status" value="1"/>
</dbReference>
<evidence type="ECO:0000313" key="3">
    <source>
        <dbReference type="Proteomes" id="UP000475862"/>
    </source>
</evidence>
<dbReference type="Proteomes" id="UP000475862">
    <property type="component" value="Unassembled WGS sequence"/>
</dbReference>
<dbReference type="AlphaFoldDB" id="A0A6G0SU61"/>
<dbReference type="SUPFAM" id="SSF53098">
    <property type="entry name" value="Ribonuclease H-like"/>
    <property type="match status" value="1"/>
</dbReference>
<dbReference type="PROSITE" id="PS50879">
    <property type="entry name" value="RNASE_H_1"/>
    <property type="match status" value="1"/>
</dbReference>
<dbReference type="Gene3D" id="3.30.420.10">
    <property type="entry name" value="Ribonuclease H-like superfamily/Ribonuclease H"/>
    <property type="match status" value="1"/>
</dbReference>
<name>A0A6G0SU61_APHGL</name>
<keyword evidence="3" id="KW-1185">Reference proteome</keyword>
<reference evidence="2 3" key="1">
    <citation type="submission" date="2019-08" db="EMBL/GenBank/DDBJ databases">
        <title>The genome of the soybean aphid Biotype 1, its phylome, world population structure and adaptation to the North American continent.</title>
        <authorList>
            <person name="Giordano R."/>
            <person name="Donthu R.K."/>
            <person name="Hernandez A.G."/>
            <person name="Wright C.L."/>
            <person name="Zimin A.V."/>
        </authorList>
    </citation>
    <scope>NUCLEOTIDE SEQUENCE [LARGE SCALE GENOMIC DNA]</scope>
    <source>
        <tissue evidence="2">Whole aphids</tissue>
    </source>
</reference>
<dbReference type="InterPro" id="IPR036397">
    <property type="entry name" value="RNaseH_sf"/>
</dbReference>
<dbReference type="GO" id="GO:0003676">
    <property type="term" value="F:nucleic acid binding"/>
    <property type="evidence" value="ECO:0007669"/>
    <property type="project" value="InterPro"/>
</dbReference>
<dbReference type="InterPro" id="IPR036691">
    <property type="entry name" value="Endo/exonu/phosph_ase_sf"/>
</dbReference>